<evidence type="ECO:0000259" key="2">
    <source>
        <dbReference type="SMART" id="SM01114"/>
    </source>
</evidence>
<keyword evidence="3" id="KW-1185">Reference proteome</keyword>
<evidence type="ECO:0000256" key="1">
    <source>
        <dbReference type="SAM" id="MobiDB-lite"/>
    </source>
</evidence>
<name>A0ABM0GY81_SACKO</name>
<accession>A0ABM0GY81</accession>
<evidence type="ECO:0000313" key="4">
    <source>
        <dbReference type="RefSeq" id="XP_002739998.1"/>
    </source>
</evidence>
<feature type="domain" description="Tesmin/TSO1-like CXC" evidence="2">
    <location>
        <begin position="94"/>
        <end position="135"/>
    </location>
</feature>
<reference evidence="4" key="1">
    <citation type="submission" date="2025-08" db="UniProtKB">
        <authorList>
            <consortium name="RefSeq"/>
        </authorList>
    </citation>
    <scope>IDENTIFICATION</scope>
    <source>
        <tissue evidence="4">Testes</tissue>
    </source>
</reference>
<evidence type="ECO:0000313" key="3">
    <source>
        <dbReference type="Proteomes" id="UP000694865"/>
    </source>
</evidence>
<feature type="compositionally biased region" description="Low complexity" evidence="1">
    <location>
        <begin position="49"/>
        <end position="77"/>
    </location>
</feature>
<proteinExistence type="predicted"/>
<organism evidence="3 4">
    <name type="scientific">Saccoglossus kowalevskii</name>
    <name type="common">Acorn worm</name>
    <dbReference type="NCBI Taxonomy" id="10224"/>
    <lineage>
        <taxon>Eukaryota</taxon>
        <taxon>Metazoa</taxon>
        <taxon>Hemichordata</taxon>
        <taxon>Enteropneusta</taxon>
        <taxon>Harrimaniidae</taxon>
        <taxon>Saccoglossus</taxon>
    </lineage>
</organism>
<dbReference type="InterPro" id="IPR033467">
    <property type="entry name" value="Tesmin/TSO1-like_CXC"/>
</dbReference>
<sequence length="267" mass="29553">MANVDLSSIFDSPDGTDILTHGYYALGLKHLEIDYASAVPKKRKKVGHTTSSASPPSTSDGLDTSSGSSPDTSADAGTILGGSTASKPSLARSSAPRACGCKLSCDSNRCRCRKNGLVCGDNCKCDCNCSNPMNKLEIIAEYGVDVEKCKEDICLMQNITKMTDEELRRRLESEIELFCCEEQIQVYKIIPGKLRCPVDGCIEPLVYSWCDKDLMELAAGRPRNHCRVCKKCQGRLEGHCHKCRLCCWGPCYCHHSKEKQDEWQPYY</sequence>
<gene>
    <name evidence="4" type="primary">LOC100366988</name>
</gene>
<dbReference type="SMART" id="SM01114">
    <property type="entry name" value="CXC"/>
    <property type="match status" value="1"/>
</dbReference>
<dbReference type="Proteomes" id="UP000694865">
    <property type="component" value="Unplaced"/>
</dbReference>
<dbReference type="RefSeq" id="XP_002739998.1">
    <property type="nucleotide sequence ID" value="XM_002739952.2"/>
</dbReference>
<feature type="region of interest" description="Disordered" evidence="1">
    <location>
        <begin position="44"/>
        <end position="99"/>
    </location>
</feature>
<protein>
    <submittedName>
        <fullName evidence="4">Uncharacterized protein LOC100366988</fullName>
    </submittedName>
</protein>
<dbReference type="GeneID" id="100366988"/>